<dbReference type="InterPro" id="IPR016155">
    <property type="entry name" value="Mopterin_synth/thiamin_S_b"/>
</dbReference>
<dbReference type="SUPFAM" id="SSF54285">
    <property type="entry name" value="MoaD/ThiS"/>
    <property type="match status" value="1"/>
</dbReference>
<dbReference type="InterPro" id="IPR044672">
    <property type="entry name" value="MOCS2A"/>
</dbReference>
<dbReference type="AlphaFoldDB" id="A0A517MD03"/>
<proteinExistence type="inferred from homology"/>
<protein>
    <recommendedName>
        <fullName evidence="3">Molybdopterin synthase sulfur carrier subunit</fullName>
    </recommendedName>
</protein>
<accession>A0A517MD03</accession>
<sequence length="97" mass="10207">MNRRAPDQPTAPKQETSLRTVRLFAGASEAAGCDAIEVRLGRDVSAAEVLQVIARVHPELSALLPTCRLVADQTYMAADSIIAPEAELALIPPVSGG</sequence>
<reference evidence="4 5" key="1">
    <citation type="submission" date="2019-02" db="EMBL/GenBank/DDBJ databases">
        <title>Deep-cultivation of Planctomycetes and their phenomic and genomic characterization uncovers novel biology.</title>
        <authorList>
            <person name="Wiegand S."/>
            <person name="Jogler M."/>
            <person name="Boedeker C."/>
            <person name="Pinto D."/>
            <person name="Vollmers J."/>
            <person name="Rivas-Marin E."/>
            <person name="Kohn T."/>
            <person name="Peeters S.H."/>
            <person name="Heuer A."/>
            <person name="Rast P."/>
            <person name="Oberbeckmann S."/>
            <person name="Bunk B."/>
            <person name="Jeske O."/>
            <person name="Meyerdierks A."/>
            <person name="Storesund J.E."/>
            <person name="Kallscheuer N."/>
            <person name="Luecker S."/>
            <person name="Lage O.M."/>
            <person name="Pohl T."/>
            <person name="Merkel B.J."/>
            <person name="Hornburger P."/>
            <person name="Mueller R.-W."/>
            <person name="Bruemmer F."/>
            <person name="Labrenz M."/>
            <person name="Spormann A.M."/>
            <person name="Op den Camp H."/>
            <person name="Overmann J."/>
            <person name="Amann R."/>
            <person name="Jetten M.S.M."/>
            <person name="Mascher T."/>
            <person name="Medema M.H."/>
            <person name="Devos D.P."/>
            <person name="Kaster A.-K."/>
            <person name="Ovreas L."/>
            <person name="Rohde M."/>
            <person name="Galperin M.Y."/>
            <person name="Jogler C."/>
        </authorList>
    </citation>
    <scope>NUCLEOTIDE SEQUENCE [LARGE SCALE GENOMIC DNA]</scope>
    <source>
        <strain evidence="4 5">FF011L</strain>
    </source>
</reference>
<dbReference type="GO" id="GO:0000166">
    <property type="term" value="F:nucleotide binding"/>
    <property type="evidence" value="ECO:0007669"/>
    <property type="project" value="UniProtKB-KW"/>
</dbReference>
<name>A0A517MD03_9BACT</name>
<dbReference type="PANTHER" id="PTHR33359">
    <property type="entry name" value="MOLYBDOPTERIN SYNTHASE SULFUR CARRIER SUBUNIT"/>
    <property type="match status" value="1"/>
</dbReference>
<dbReference type="InterPro" id="IPR012675">
    <property type="entry name" value="Beta-grasp_dom_sf"/>
</dbReference>
<dbReference type="GO" id="GO:0006777">
    <property type="term" value="P:Mo-molybdopterin cofactor biosynthetic process"/>
    <property type="evidence" value="ECO:0007669"/>
    <property type="project" value="InterPro"/>
</dbReference>
<evidence type="ECO:0000256" key="1">
    <source>
        <dbReference type="ARBA" id="ARBA00022741"/>
    </source>
</evidence>
<dbReference type="Gene3D" id="3.10.20.30">
    <property type="match status" value="1"/>
</dbReference>
<evidence type="ECO:0000313" key="4">
    <source>
        <dbReference type="EMBL" id="QDS92706.1"/>
    </source>
</evidence>
<dbReference type="PANTHER" id="PTHR33359:SF1">
    <property type="entry name" value="MOLYBDOPTERIN SYNTHASE SULFUR CARRIER SUBUNIT"/>
    <property type="match status" value="1"/>
</dbReference>
<dbReference type="Pfam" id="PF02597">
    <property type="entry name" value="ThiS"/>
    <property type="match status" value="1"/>
</dbReference>
<dbReference type="GO" id="GO:1990133">
    <property type="term" value="C:molybdopterin adenylyltransferase complex"/>
    <property type="evidence" value="ECO:0007669"/>
    <property type="project" value="TreeGrafter"/>
</dbReference>
<dbReference type="Proteomes" id="UP000320672">
    <property type="component" value="Chromosome"/>
</dbReference>
<keyword evidence="1" id="KW-0547">Nucleotide-binding</keyword>
<gene>
    <name evidence="4" type="ORF">FF011L_14550</name>
</gene>
<dbReference type="KEGG" id="rml:FF011L_14550"/>
<dbReference type="OrthoDB" id="7066694at2"/>
<evidence type="ECO:0000256" key="2">
    <source>
        <dbReference type="ARBA" id="ARBA00024200"/>
    </source>
</evidence>
<dbReference type="RefSeq" id="WP_145350922.1">
    <property type="nucleotide sequence ID" value="NZ_CP036262.1"/>
</dbReference>
<dbReference type="EMBL" id="CP036262">
    <property type="protein sequence ID" value="QDS92706.1"/>
    <property type="molecule type" value="Genomic_DNA"/>
</dbReference>
<keyword evidence="5" id="KW-1185">Reference proteome</keyword>
<comment type="similarity">
    <text evidence="2">Belongs to the MoaD family.</text>
</comment>
<organism evidence="4 5">
    <name type="scientific">Roseimaritima multifibrata</name>
    <dbReference type="NCBI Taxonomy" id="1930274"/>
    <lineage>
        <taxon>Bacteria</taxon>
        <taxon>Pseudomonadati</taxon>
        <taxon>Planctomycetota</taxon>
        <taxon>Planctomycetia</taxon>
        <taxon>Pirellulales</taxon>
        <taxon>Pirellulaceae</taxon>
        <taxon>Roseimaritima</taxon>
    </lineage>
</organism>
<dbReference type="InterPro" id="IPR003749">
    <property type="entry name" value="ThiS/MoaD-like"/>
</dbReference>
<evidence type="ECO:0000313" key="5">
    <source>
        <dbReference type="Proteomes" id="UP000320672"/>
    </source>
</evidence>
<evidence type="ECO:0000256" key="3">
    <source>
        <dbReference type="ARBA" id="ARBA00024247"/>
    </source>
</evidence>
<dbReference type="CDD" id="cd00754">
    <property type="entry name" value="Ubl_MoaD"/>
    <property type="match status" value="1"/>
</dbReference>